<dbReference type="InterPro" id="IPR029063">
    <property type="entry name" value="SAM-dependent_MTases_sf"/>
</dbReference>
<protein>
    <recommendedName>
        <fullName evidence="2">Sugar O-methyltransferase</fullName>
    </recommendedName>
</protein>
<name>X1RMV6_9ZZZZ</name>
<reference evidence="1" key="1">
    <citation type="journal article" date="2014" name="Front. Microbiol.">
        <title>High frequency of phylogenetically diverse reductive dehalogenase-homologous genes in deep subseafloor sedimentary metagenomes.</title>
        <authorList>
            <person name="Kawai M."/>
            <person name="Futagami T."/>
            <person name="Toyoda A."/>
            <person name="Takaki Y."/>
            <person name="Nishi S."/>
            <person name="Hori S."/>
            <person name="Arai W."/>
            <person name="Tsubouchi T."/>
            <person name="Morono Y."/>
            <person name="Uchiyama I."/>
            <person name="Ito T."/>
            <person name="Fujiyama A."/>
            <person name="Inagaki F."/>
            <person name="Takami H."/>
        </authorList>
    </citation>
    <scope>NUCLEOTIDE SEQUENCE</scope>
    <source>
        <strain evidence="1">Expedition CK06-06</strain>
    </source>
</reference>
<dbReference type="SUPFAM" id="SSF53335">
    <property type="entry name" value="S-adenosyl-L-methionine-dependent methyltransferases"/>
    <property type="match status" value="1"/>
</dbReference>
<sequence>EQGEKRNTGTNMHSYSFSKEFIDRFSEFVSSVKYQKYPDYAKSDYWEYHAKCISVKISGNMITIGGKSGYYIPPSGSLIKRAARLSQNPAQLMRFFAEKLYPPKKGPHVRLLSYYDAFDAVMNHDPVADIDLAPYRINFKSLSMKDEVVSSVEEMKQVYFARSKYQLNPQMVYAYYIYNIIRGYISDKPSTILEIGAGNGNLASLLYHSLKPSIIVVDLPETLCLSMPFIADLFPDAKILMPHESHSYNPDSYDFIFLTP</sequence>
<evidence type="ECO:0000313" key="1">
    <source>
        <dbReference type="EMBL" id="GAI82077.1"/>
    </source>
</evidence>
<comment type="caution">
    <text evidence="1">The sequence shown here is derived from an EMBL/GenBank/DDBJ whole genome shotgun (WGS) entry which is preliminary data.</text>
</comment>
<gene>
    <name evidence="1" type="ORF">S12H4_21280</name>
</gene>
<accession>X1RMV6</accession>
<dbReference type="AlphaFoldDB" id="X1RMV6"/>
<dbReference type="InterPro" id="IPR030807">
    <property type="entry name" value="Methyltran_NanM"/>
</dbReference>
<organism evidence="1">
    <name type="scientific">marine sediment metagenome</name>
    <dbReference type="NCBI Taxonomy" id="412755"/>
    <lineage>
        <taxon>unclassified sequences</taxon>
        <taxon>metagenomes</taxon>
        <taxon>ecological metagenomes</taxon>
    </lineage>
</organism>
<evidence type="ECO:0008006" key="2">
    <source>
        <dbReference type="Google" id="ProtNLM"/>
    </source>
</evidence>
<dbReference type="CDD" id="cd02440">
    <property type="entry name" value="AdoMet_MTases"/>
    <property type="match status" value="1"/>
</dbReference>
<feature type="non-terminal residue" evidence="1">
    <location>
        <position position="260"/>
    </location>
</feature>
<proteinExistence type="predicted"/>
<feature type="non-terminal residue" evidence="1">
    <location>
        <position position="1"/>
    </location>
</feature>
<dbReference type="NCBIfam" id="TIGR04371">
    <property type="entry name" value="methyltran_NanM"/>
    <property type="match status" value="1"/>
</dbReference>
<dbReference type="EMBL" id="BARW01010919">
    <property type="protein sequence ID" value="GAI82077.1"/>
    <property type="molecule type" value="Genomic_DNA"/>
</dbReference>